<dbReference type="GO" id="GO:0036055">
    <property type="term" value="F:protein-succinyllysine desuccinylase activity"/>
    <property type="evidence" value="ECO:0007669"/>
    <property type="project" value="UniProtKB-UniRule"/>
</dbReference>
<dbReference type="GO" id="GO:0070403">
    <property type="term" value="F:NAD+ binding"/>
    <property type="evidence" value="ECO:0007669"/>
    <property type="project" value="UniProtKB-UniRule"/>
</dbReference>
<feature type="binding site" evidence="3 4">
    <location>
        <position position="147"/>
    </location>
    <ligand>
        <name>Zn(2+)</name>
        <dbReference type="ChEBI" id="CHEBI:29105"/>
    </ligand>
</feature>
<dbReference type="SUPFAM" id="SSF52467">
    <property type="entry name" value="DHS-like NAD/FAD-binding domain"/>
    <property type="match status" value="1"/>
</dbReference>
<feature type="binding site" evidence="3">
    <location>
        <begin position="23"/>
        <end position="42"/>
    </location>
    <ligand>
        <name>NAD(+)</name>
        <dbReference type="ChEBI" id="CHEBI:57540"/>
    </ligand>
</feature>
<evidence type="ECO:0000259" key="5">
    <source>
        <dbReference type="PROSITE" id="PS50305"/>
    </source>
</evidence>
<dbReference type="InterPro" id="IPR026591">
    <property type="entry name" value="Sirtuin_cat_small_dom_sf"/>
</dbReference>
<gene>
    <name evidence="3" type="primary">cobB</name>
    <name evidence="6" type="ORF">DNFV4_02205</name>
</gene>
<evidence type="ECO:0000256" key="3">
    <source>
        <dbReference type="HAMAP-Rule" id="MF_01121"/>
    </source>
</evidence>
<dbReference type="EC" id="2.3.1.286" evidence="3"/>
<evidence type="ECO:0000256" key="2">
    <source>
        <dbReference type="ARBA" id="ARBA00023027"/>
    </source>
</evidence>
<comment type="function">
    <text evidence="3">NAD-dependent lysine deacetylase and desuccinylase that specifically removes acetyl and succinyl groups on target proteins. Modulates the activities of several proteins which are inactive in their acylated form.</text>
</comment>
<feature type="binding site" evidence="3 4">
    <location>
        <position position="130"/>
    </location>
    <ligand>
        <name>Zn(2+)</name>
        <dbReference type="ChEBI" id="CHEBI:29105"/>
    </ligand>
</feature>
<dbReference type="CDD" id="cd01412">
    <property type="entry name" value="SIRT5_Af1_CobB"/>
    <property type="match status" value="1"/>
</dbReference>
<feature type="binding site" evidence="3">
    <location>
        <position position="70"/>
    </location>
    <ligand>
        <name>substrate</name>
    </ligand>
</feature>
<dbReference type="Gene3D" id="3.40.50.1220">
    <property type="entry name" value="TPP-binding domain"/>
    <property type="match status" value="1"/>
</dbReference>
<feature type="domain" description="Deacetylase sirtuin-type" evidence="5">
    <location>
        <begin position="1"/>
        <end position="240"/>
    </location>
</feature>
<keyword evidence="2 3" id="KW-0520">NAD</keyword>
<dbReference type="GO" id="GO:0017136">
    <property type="term" value="F:histone deacetylase activity, NAD-dependent"/>
    <property type="evidence" value="ECO:0007669"/>
    <property type="project" value="TreeGrafter"/>
</dbReference>
<dbReference type="RefSeq" id="WP_289268550.1">
    <property type="nucleotide sequence ID" value="NZ_OX365700.1"/>
</dbReference>
<feature type="binding site" evidence="3">
    <location>
        <position position="67"/>
    </location>
    <ligand>
        <name>substrate</name>
    </ligand>
</feature>
<feature type="binding site" evidence="3">
    <location>
        <begin position="101"/>
        <end position="104"/>
    </location>
    <ligand>
        <name>NAD(+)</name>
        <dbReference type="ChEBI" id="CHEBI:57540"/>
    </ligand>
</feature>
<name>A0AA86T4T3_9BACT</name>
<comment type="catalytic activity">
    <reaction evidence="3">
        <text>N(6)-acetyl-L-lysyl-[protein] + NAD(+) + H2O = 2''-O-acetyl-ADP-D-ribose + nicotinamide + L-lysyl-[protein]</text>
        <dbReference type="Rhea" id="RHEA:43636"/>
        <dbReference type="Rhea" id="RHEA-COMP:9752"/>
        <dbReference type="Rhea" id="RHEA-COMP:10731"/>
        <dbReference type="ChEBI" id="CHEBI:15377"/>
        <dbReference type="ChEBI" id="CHEBI:17154"/>
        <dbReference type="ChEBI" id="CHEBI:29969"/>
        <dbReference type="ChEBI" id="CHEBI:57540"/>
        <dbReference type="ChEBI" id="CHEBI:61930"/>
        <dbReference type="ChEBI" id="CHEBI:83767"/>
        <dbReference type="EC" id="2.3.1.286"/>
    </reaction>
</comment>
<feature type="binding site" evidence="3">
    <location>
        <position position="231"/>
    </location>
    <ligand>
        <name>NAD(+)</name>
        <dbReference type="ChEBI" id="CHEBI:57540"/>
    </ligand>
</feature>
<dbReference type="EMBL" id="OX365700">
    <property type="protein sequence ID" value="CAI4031786.1"/>
    <property type="molecule type" value="Genomic_DNA"/>
</dbReference>
<feature type="binding site" evidence="3 4">
    <location>
        <position position="150"/>
    </location>
    <ligand>
        <name>Zn(2+)</name>
        <dbReference type="ChEBI" id="CHEBI:29105"/>
    </ligand>
</feature>
<feature type="binding site" evidence="3">
    <location>
        <begin position="187"/>
        <end position="189"/>
    </location>
    <ligand>
        <name>NAD(+)</name>
        <dbReference type="ChEBI" id="CHEBI:57540"/>
    </ligand>
</feature>
<feature type="binding site" evidence="3">
    <location>
        <begin position="213"/>
        <end position="215"/>
    </location>
    <ligand>
        <name>NAD(+)</name>
        <dbReference type="ChEBI" id="CHEBI:57540"/>
    </ligand>
</feature>
<keyword evidence="3 4" id="KW-0862">Zinc</keyword>
<reference evidence="6" key="1">
    <citation type="submission" date="2022-10" db="EMBL/GenBank/DDBJ databases">
        <authorList>
            <person name="Koch H."/>
        </authorList>
    </citation>
    <scope>NUCLEOTIDE SEQUENCE</scope>
    <source>
        <strain evidence="6">DNF</strain>
    </source>
</reference>
<dbReference type="InterPro" id="IPR029035">
    <property type="entry name" value="DHS-like_NAD/FAD-binding_dom"/>
</dbReference>
<dbReference type="AlphaFoldDB" id="A0AA86T4T3"/>
<keyword evidence="7" id="KW-1185">Reference proteome</keyword>
<keyword evidence="1" id="KW-0808">Transferase</keyword>
<dbReference type="GO" id="GO:0036054">
    <property type="term" value="F:protein-malonyllysine demalonylase activity"/>
    <property type="evidence" value="ECO:0007669"/>
    <property type="project" value="InterPro"/>
</dbReference>
<dbReference type="HAMAP" id="MF_01121">
    <property type="entry name" value="Sirtuin_ClassIII"/>
    <property type="match status" value="1"/>
</dbReference>
<proteinExistence type="inferred from homology"/>
<evidence type="ECO:0000256" key="4">
    <source>
        <dbReference type="PROSITE-ProRule" id="PRU00236"/>
    </source>
</evidence>
<keyword evidence="3" id="KW-0963">Cytoplasm</keyword>
<comment type="similarity">
    <text evidence="3">Belongs to the sirtuin family. Class III subfamily.</text>
</comment>
<dbReference type="GO" id="GO:0008270">
    <property type="term" value="F:zinc ion binding"/>
    <property type="evidence" value="ECO:0007669"/>
    <property type="project" value="UniProtKB-UniRule"/>
</dbReference>
<feature type="active site" description="Proton acceptor" evidence="3 4">
    <location>
        <position position="119"/>
    </location>
</feature>
<sequence length="240" mass="26193">MSNRIAEVRERVAGAQRVTVLTGAGVSADSGVPTFRGTDGLWRNFRAEDLAMPEAFERDPRLVWEWYNWRRELIATKKPNQAHEALATLEQQVPDFWLITQNVDGLHRAAGSTKLSEIHGNIWKVRCTGCGAIGENREVPIRLLPYCPGCGGLLRPHIVWFGESLAPEDINRSYAALEGCEVLLIVGTSGIVYPAASFAPIAKAAGAFVVEINLDPTPNSTLVDVSLQGRAKDVVPLLVP</sequence>
<evidence type="ECO:0000313" key="7">
    <source>
        <dbReference type="Proteomes" id="UP001179121"/>
    </source>
</evidence>
<dbReference type="InterPro" id="IPR026590">
    <property type="entry name" value="Ssirtuin_cat_dom"/>
</dbReference>
<dbReference type="InterPro" id="IPR050134">
    <property type="entry name" value="NAD-dep_sirtuin_deacylases"/>
</dbReference>
<dbReference type="Gene3D" id="3.30.1600.10">
    <property type="entry name" value="SIR2/SIRT2 'Small Domain"/>
    <property type="match status" value="1"/>
</dbReference>
<dbReference type="InterPro" id="IPR003000">
    <property type="entry name" value="Sirtuin"/>
</dbReference>
<comment type="domain">
    <text evidence="3">2 residues (Tyr-67 and Arg-70) present in a large hydrophobic pocket are probably involved in substrate specificity. They are important for desuccinylation activity, but dispensable for deacetylation activity.</text>
</comment>
<dbReference type="PANTHER" id="PTHR11085:SF4">
    <property type="entry name" value="NAD-DEPENDENT PROTEIN DEACYLASE"/>
    <property type="match status" value="1"/>
</dbReference>
<organism evidence="6 7">
    <name type="scientific">Nitrospira tepida</name>
    <dbReference type="NCBI Taxonomy" id="2973512"/>
    <lineage>
        <taxon>Bacteria</taxon>
        <taxon>Pseudomonadati</taxon>
        <taxon>Nitrospirota</taxon>
        <taxon>Nitrospiria</taxon>
        <taxon>Nitrospirales</taxon>
        <taxon>Nitrospiraceae</taxon>
        <taxon>Nitrospira</taxon>
    </lineage>
</organism>
<dbReference type="InterPro" id="IPR027546">
    <property type="entry name" value="Sirtuin_class_III"/>
</dbReference>
<dbReference type="GO" id="GO:0005737">
    <property type="term" value="C:cytoplasm"/>
    <property type="evidence" value="ECO:0007669"/>
    <property type="project" value="UniProtKB-SubCell"/>
</dbReference>
<accession>A0AA86T4T3</accession>
<dbReference type="PANTHER" id="PTHR11085">
    <property type="entry name" value="NAD-DEPENDENT PROTEIN DEACYLASE SIRTUIN-5, MITOCHONDRIAL-RELATED"/>
    <property type="match status" value="1"/>
</dbReference>
<comment type="cofactor">
    <cofactor evidence="3">
        <name>Zn(2+)</name>
        <dbReference type="ChEBI" id="CHEBI:29105"/>
    </cofactor>
    <text evidence="3">Binds 1 zinc ion per subunit.</text>
</comment>
<dbReference type="NCBIfam" id="NF001753">
    <property type="entry name" value="PRK00481.1-3"/>
    <property type="match status" value="1"/>
</dbReference>
<protein>
    <recommendedName>
        <fullName evidence="3">NAD-dependent protein deacylase</fullName>
        <ecNumber evidence="3">2.3.1.286</ecNumber>
    </recommendedName>
    <alternativeName>
        <fullName evidence="3">Regulatory protein SIR2 homolog</fullName>
    </alternativeName>
</protein>
<keyword evidence="3 4" id="KW-0479">Metal-binding</keyword>
<dbReference type="Proteomes" id="UP001179121">
    <property type="component" value="Chromosome"/>
</dbReference>
<feature type="binding site" evidence="3 4">
    <location>
        <position position="127"/>
    </location>
    <ligand>
        <name>Zn(2+)</name>
        <dbReference type="ChEBI" id="CHEBI:29105"/>
    </ligand>
</feature>
<evidence type="ECO:0000313" key="6">
    <source>
        <dbReference type="EMBL" id="CAI4031786.1"/>
    </source>
</evidence>
<comment type="subcellular location">
    <subcellularLocation>
        <location evidence="3">Cytoplasm</location>
    </subcellularLocation>
</comment>
<evidence type="ECO:0000256" key="1">
    <source>
        <dbReference type="ARBA" id="ARBA00022679"/>
    </source>
</evidence>
<dbReference type="Pfam" id="PF02146">
    <property type="entry name" value="SIR2"/>
    <property type="match status" value="1"/>
</dbReference>
<dbReference type="KEGG" id="nti:DNFV4_02205"/>
<dbReference type="PROSITE" id="PS50305">
    <property type="entry name" value="SIRTUIN"/>
    <property type="match status" value="1"/>
</dbReference>
<comment type="catalytic activity">
    <reaction evidence="3">
        <text>N(6)-succinyl-L-lysyl-[protein] + NAD(+) + H2O = 2''-O-succinyl-ADP-D-ribose + nicotinamide + L-lysyl-[protein]</text>
        <dbReference type="Rhea" id="RHEA:47668"/>
        <dbReference type="Rhea" id="RHEA-COMP:9752"/>
        <dbReference type="Rhea" id="RHEA-COMP:11877"/>
        <dbReference type="ChEBI" id="CHEBI:15377"/>
        <dbReference type="ChEBI" id="CHEBI:17154"/>
        <dbReference type="ChEBI" id="CHEBI:29969"/>
        <dbReference type="ChEBI" id="CHEBI:57540"/>
        <dbReference type="ChEBI" id="CHEBI:87830"/>
        <dbReference type="ChEBI" id="CHEBI:87832"/>
    </reaction>
</comment>